<feature type="transmembrane region" description="Helical" evidence="8">
    <location>
        <begin position="134"/>
        <end position="154"/>
    </location>
</feature>
<dbReference type="InterPro" id="IPR002781">
    <property type="entry name" value="TM_pro_TauE-like"/>
</dbReference>
<proteinExistence type="inferred from homology"/>
<dbReference type="PANTHER" id="PTHR30269:SF37">
    <property type="entry name" value="MEMBRANE TRANSPORTER PROTEIN"/>
    <property type="match status" value="1"/>
</dbReference>
<dbReference type="Pfam" id="PF01925">
    <property type="entry name" value="TauE"/>
    <property type="match status" value="1"/>
</dbReference>
<accession>A0ABT3GXF4</accession>
<reference evidence="9 10" key="1">
    <citation type="submission" date="2022-10" db="EMBL/GenBank/DDBJ databases">
        <title>Pararhodobacter sp. nov., isolated from marine algae.</title>
        <authorList>
            <person name="Choi B.J."/>
            <person name="Kim J.M."/>
            <person name="Lee J.K."/>
            <person name="Choi D.G."/>
            <person name="Jeon C.O."/>
        </authorList>
    </citation>
    <scope>NUCLEOTIDE SEQUENCE [LARGE SCALE GENOMIC DNA]</scope>
    <source>
        <strain evidence="9 10">ZQ420</strain>
    </source>
</reference>
<dbReference type="InterPro" id="IPR052017">
    <property type="entry name" value="TSUP"/>
</dbReference>
<evidence type="ECO:0000256" key="2">
    <source>
        <dbReference type="ARBA" id="ARBA00009142"/>
    </source>
</evidence>
<keyword evidence="6 8" id="KW-1133">Transmembrane helix</keyword>
<dbReference type="PANTHER" id="PTHR30269">
    <property type="entry name" value="TRANSMEMBRANE PROTEIN YFCA"/>
    <property type="match status" value="1"/>
</dbReference>
<organism evidence="9 10">
    <name type="scientific">Pararhodobacter zhoushanensis</name>
    <dbReference type="NCBI Taxonomy" id="2479545"/>
    <lineage>
        <taxon>Bacteria</taxon>
        <taxon>Pseudomonadati</taxon>
        <taxon>Pseudomonadota</taxon>
        <taxon>Alphaproteobacteria</taxon>
        <taxon>Rhodobacterales</taxon>
        <taxon>Paracoccaceae</taxon>
        <taxon>Pararhodobacter</taxon>
    </lineage>
</organism>
<evidence type="ECO:0000256" key="3">
    <source>
        <dbReference type="ARBA" id="ARBA00022448"/>
    </source>
</evidence>
<feature type="transmembrane region" description="Helical" evidence="8">
    <location>
        <begin position="230"/>
        <end position="247"/>
    </location>
</feature>
<dbReference type="Proteomes" id="UP001208938">
    <property type="component" value="Unassembled WGS sequence"/>
</dbReference>
<evidence type="ECO:0000256" key="1">
    <source>
        <dbReference type="ARBA" id="ARBA00004651"/>
    </source>
</evidence>
<feature type="transmembrane region" description="Helical" evidence="8">
    <location>
        <begin position="12"/>
        <end position="36"/>
    </location>
</feature>
<keyword evidence="3" id="KW-0813">Transport</keyword>
<evidence type="ECO:0000256" key="6">
    <source>
        <dbReference type="ARBA" id="ARBA00022989"/>
    </source>
</evidence>
<keyword evidence="5 8" id="KW-0812">Transmembrane</keyword>
<evidence type="ECO:0000256" key="5">
    <source>
        <dbReference type="ARBA" id="ARBA00022692"/>
    </source>
</evidence>
<comment type="caution">
    <text evidence="9">The sequence shown here is derived from an EMBL/GenBank/DDBJ whole genome shotgun (WGS) entry which is preliminary data.</text>
</comment>
<feature type="transmembrane region" description="Helical" evidence="8">
    <location>
        <begin position="42"/>
        <end position="65"/>
    </location>
</feature>
<evidence type="ECO:0000256" key="8">
    <source>
        <dbReference type="RuleBase" id="RU363041"/>
    </source>
</evidence>
<evidence type="ECO:0000256" key="7">
    <source>
        <dbReference type="ARBA" id="ARBA00023136"/>
    </source>
</evidence>
<sequence>MDLIAPYLPPDVTLAVALALMATSFIASFITISLGIGGGGLMLAVMASLLPPLALVPVHGVVQFGSNAGRTAMMARYIRWSAVWGFGAGIILGIAIGASLVISIPPSVVLIGVGLFLIWTVLARPPAWMRDWPLVTGTVTSILSMVFGASGPFVNTYVKSLDMDRHSHVATAASLLTLQHLLKSVAFGVLGFAYAVWAPLIAALILCGLAGTWTGKRVLNRLTDARFKQALDIILFLLALQLIWSGIEPLL</sequence>
<comment type="subcellular location">
    <subcellularLocation>
        <location evidence="1 8">Cell membrane</location>
        <topology evidence="1 8">Multi-pass membrane protein</topology>
    </subcellularLocation>
</comment>
<evidence type="ECO:0000313" key="9">
    <source>
        <dbReference type="EMBL" id="MCW1932224.1"/>
    </source>
</evidence>
<feature type="transmembrane region" description="Helical" evidence="8">
    <location>
        <begin position="185"/>
        <end position="209"/>
    </location>
</feature>
<protein>
    <recommendedName>
        <fullName evidence="8">Probable membrane transporter protein</fullName>
    </recommendedName>
</protein>
<feature type="transmembrane region" description="Helical" evidence="8">
    <location>
        <begin position="104"/>
        <end position="122"/>
    </location>
</feature>
<name>A0ABT3GXF4_9RHOB</name>
<feature type="transmembrane region" description="Helical" evidence="8">
    <location>
        <begin position="77"/>
        <end position="98"/>
    </location>
</feature>
<keyword evidence="7 8" id="KW-0472">Membrane</keyword>
<keyword evidence="4 8" id="KW-1003">Cell membrane</keyword>
<comment type="similarity">
    <text evidence="2 8">Belongs to the 4-toluene sulfonate uptake permease (TSUP) (TC 2.A.102) family.</text>
</comment>
<dbReference type="RefSeq" id="WP_264505248.1">
    <property type="nucleotide sequence ID" value="NZ_JAPDFL010000001.1"/>
</dbReference>
<gene>
    <name evidence="9" type="ORF">OKW52_08095</name>
</gene>
<evidence type="ECO:0000256" key="4">
    <source>
        <dbReference type="ARBA" id="ARBA00022475"/>
    </source>
</evidence>
<evidence type="ECO:0000313" key="10">
    <source>
        <dbReference type="Proteomes" id="UP001208938"/>
    </source>
</evidence>
<dbReference type="EMBL" id="JAPDFL010000001">
    <property type="protein sequence ID" value="MCW1932224.1"/>
    <property type="molecule type" value="Genomic_DNA"/>
</dbReference>
<keyword evidence="10" id="KW-1185">Reference proteome</keyword>